<dbReference type="EMBL" id="JANBQB010000078">
    <property type="protein sequence ID" value="KAJ1982841.1"/>
    <property type="molecule type" value="Genomic_DNA"/>
</dbReference>
<dbReference type="Gene3D" id="2.30.30.870">
    <property type="entry name" value="Pelota, domain A"/>
    <property type="match status" value="1"/>
</dbReference>
<evidence type="ECO:0000256" key="6">
    <source>
        <dbReference type="RuleBase" id="RU362019"/>
    </source>
</evidence>
<reference evidence="8" key="1">
    <citation type="submission" date="2022-07" db="EMBL/GenBank/DDBJ databases">
        <title>Phylogenomic reconstructions and comparative analyses of Kickxellomycotina fungi.</title>
        <authorList>
            <person name="Reynolds N.K."/>
            <person name="Stajich J.E."/>
            <person name="Barry K."/>
            <person name="Grigoriev I.V."/>
            <person name="Crous P."/>
            <person name="Smith M.E."/>
        </authorList>
    </citation>
    <scope>NUCLEOTIDE SEQUENCE</scope>
    <source>
        <strain evidence="8">RSA 567</strain>
    </source>
</reference>
<sequence>MKLVKKHIEKDRSGYVVLRPEEPEDMWHVYNLVQLGDQIQASSVRRVKTESNTGSVESTRVPLTLTVSVTAVDFDPQGAKLRLNGRNVKENPHVKLGAYHTVHLELNRNFTLVKPEWDTFALDRVREACDITKQAEVAAIVLQEGLANICLLTEHMTIVRQRIDAPVPRKRRGSTTNYEKGLTRFYDQVYRALLLHVNFDIVKAVIVASPGFVKDQFFKYVLDQATKTSEKVIFENRAKFLLIHCSSGHKHALQEVLQDPTIRTRLADTKASRETKALEKFYKTLNDDPDRAYYGLDHVIKANEQDAIDTLLITDELFRSADIPARKRYVQLVEQVRASGGHVLVFSTLHVSGEQLSQLTGIAAYLKFPLPELDDEEDVAALSDDSDN</sequence>
<dbReference type="GO" id="GO:0070481">
    <property type="term" value="P:nuclear-transcribed mRNA catabolic process, non-stop decay"/>
    <property type="evidence" value="ECO:0007669"/>
    <property type="project" value="InterPro"/>
</dbReference>
<keyword evidence="5 6" id="KW-0479">Metal-binding</keyword>
<dbReference type="FunFam" id="3.30.1330.30:FF:000008">
    <property type="entry name" value="Protein pelota homolog"/>
    <property type="match status" value="1"/>
</dbReference>
<name>A0A9W8B461_9FUNG</name>
<accession>A0A9W8B461</accession>
<dbReference type="SUPFAM" id="SSF55315">
    <property type="entry name" value="L30e-like"/>
    <property type="match status" value="1"/>
</dbReference>
<dbReference type="Pfam" id="PF03465">
    <property type="entry name" value="eRF1_3"/>
    <property type="match status" value="1"/>
</dbReference>
<dbReference type="OrthoDB" id="10249111at2759"/>
<dbReference type="PANTHER" id="PTHR10853:SF0">
    <property type="entry name" value="PROTEIN PELOTA HOMOLOG"/>
    <property type="match status" value="1"/>
</dbReference>
<evidence type="ECO:0000256" key="1">
    <source>
        <dbReference type="ARBA" id="ARBA00001968"/>
    </source>
</evidence>
<evidence type="ECO:0000313" key="9">
    <source>
        <dbReference type="Proteomes" id="UP001151582"/>
    </source>
</evidence>
<dbReference type="GO" id="GO:0046872">
    <property type="term" value="F:metal ion binding"/>
    <property type="evidence" value="ECO:0007669"/>
    <property type="project" value="UniProtKB-KW"/>
</dbReference>
<comment type="caution">
    <text evidence="8">The sequence shown here is derived from an EMBL/GenBank/DDBJ whole genome shotgun (WGS) entry which is preliminary data.</text>
</comment>
<dbReference type="SUPFAM" id="SSF53137">
    <property type="entry name" value="Translational machinery components"/>
    <property type="match status" value="1"/>
</dbReference>
<organism evidence="8 9">
    <name type="scientific">Dimargaris verticillata</name>
    <dbReference type="NCBI Taxonomy" id="2761393"/>
    <lineage>
        <taxon>Eukaryota</taxon>
        <taxon>Fungi</taxon>
        <taxon>Fungi incertae sedis</taxon>
        <taxon>Zoopagomycota</taxon>
        <taxon>Kickxellomycotina</taxon>
        <taxon>Dimargaritomycetes</taxon>
        <taxon>Dimargaritales</taxon>
        <taxon>Dimargaritaceae</taxon>
        <taxon>Dimargaris</taxon>
    </lineage>
</organism>
<evidence type="ECO:0000256" key="4">
    <source>
        <dbReference type="ARBA" id="ARBA00022490"/>
    </source>
</evidence>
<dbReference type="InterPro" id="IPR058547">
    <property type="entry name" value="Pelota_N"/>
</dbReference>
<dbReference type="GO" id="GO:0071025">
    <property type="term" value="P:RNA surveillance"/>
    <property type="evidence" value="ECO:0007669"/>
    <property type="project" value="InterPro"/>
</dbReference>
<dbReference type="FunFam" id="2.30.30.870:FF:000001">
    <property type="entry name" value="Protein pelota homolog"/>
    <property type="match status" value="1"/>
</dbReference>
<dbReference type="InterPro" id="IPR005142">
    <property type="entry name" value="eRF1_3"/>
</dbReference>
<comment type="cofactor">
    <cofactor evidence="1 6">
        <name>a divalent metal cation</name>
        <dbReference type="ChEBI" id="CHEBI:60240"/>
    </cofactor>
</comment>
<dbReference type="InterPro" id="IPR029064">
    <property type="entry name" value="Ribosomal_eL30-like_sf"/>
</dbReference>
<dbReference type="SMART" id="SM01194">
    <property type="entry name" value="eRF1_1"/>
    <property type="match status" value="1"/>
</dbReference>
<dbReference type="InterPro" id="IPR005141">
    <property type="entry name" value="eRF1_2"/>
</dbReference>
<dbReference type="InterPro" id="IPR038069">
    <property type="entry name" value="Pelota/DOM34_N"/>
</dbReference>
<dbReference type="NCBIfam" id="TIGR00111">
    <property type="entry name" value="pelota"/>
    <property type="match status" value="1"/>
</dbReference>
<dbReference type="GO" id="GO:0032790">
    <property type="term" value="P:ribosome disassembly"/>
    <property type="evidence" value="ECO:0007669"/>
    <property type="project" value="TreeGrafter"/>
</dbReference>
<dbReference type="InterPro" id="IPR005140">
    <property type="entry name" value="eRF1_Pelota-like_N"/>
</dbReference>
<evidence type="ECO:0000256" key="5">
    <source>
        <dbReference type="ARBA" id="ARBA00022723"/>
    </source>
</evidence>
<dbReference type="PANTHER" id="PTHR10853">
    <property type="entry name" value="PELOTA"/>
    <property type="match status" value="1"/>
</dbReference>
<dbReference type="InterPro" id="IPR004405">
    <property type="entry name" value="TF_pelota"/>
</dbReference>
<comment type="similarity">
    <text evidence="3 6">Belongs to the eukaryotic release factor 1 family. Pelota subfamily.</text>
</comment>
<evidence type="ECO:0000259" key="7">
    <source>
        <dbReference type="SMART" id="SM01194"/>
    </source>
</evidence>
<dbReference type="Gene3D" id="3.30.1330.30">
    <property type="match status" value="1"/>
</dbReference>
<proteinExistence type="inferred from homology"/>
<dbReference type="GO" id="GO:0005737">
    <property type="term" value="C:cytoplasm"/>
    <property type="evidence" value="ECO:0007669"/>
    <property type="project" value="UniProtKB-SubCell"/>
</dbReference>
<dbReference type="GO" id="GO:0070966">
    <property type="term" value="P:nuclear-transcribed mRNA catabolic process, no-go decay"/>
    <property type="evidence" value="ECO:0007669"/>
    <property type="project" value="InterPro"/>
</dbReference>
<feature type="domain" description="eRF1/Pelota-like N-terminal" evidence="7">
    <location>
        <begin position="1"/>
        <end position="130"/>
    </location>
</feature>
<dbReference type="Pfam" id="PF03464">
    <property type="entry name" value="eRF1_2"/>
    <property type="match status" value="1"/>
</dbReference>
<keyword evidence="9" id="KW-1185">Reference proteome</keyword>
<dbReference type="Gene3D" id="3.30.420.60">
    <property type="entry name" value="eRF1 domain 2"/>
    <property type="match status" value="1"/>
</dbReference>
<protein>
    <recommendedName>
        <fullName evidence="6">Protein DOM34 homolog</fullName>
    </recommendedName>
</protein>
<dbReference type="SUPFAM" id="SSF159065">
    <property type="entry name" value="Dom34/Pelota N-terminal domain-like"/>
    <property type="match status" value="1"/>
</dbReference>
<dbReference type="GO" id="GO:0070651">
    <property type="term" value="P:nonfunctional rRNA decay"/>
    <property type="evidence" value="ECO:0007669"/>
    <property type="project" value="TreeGrafter"/>
</dbReference>
<dbReference type="FunFam" id="3.30.420.60:FF:000002">
    <property type="entry name" value="Protein pelota homolog"/>
    <property type="match status" value="1"/>
</dbReference>
<gene>
    <name evidence="8" type="primary">DOM34</name>
    <name evidence="8" type="ORF">H4R34_001570</name>
</gene>
<dbReference type="InterPro" id="IPR042226">
    <property type="entry name" value="eFR1_2_sf"/>
</dbReference>
<dbReference type="Pfam" id="PF26356">
    <property type="entry name" value="Pelota_N"/>
    <property type="match status" value="1"/>
</dbReference>
<dbReference type="Proteomes" id="UP001151582">
    <property type="component" value="Unassembled WGS sequence"/>
</dbReference>
<evidence type="ECO:0000313" key="8">
    <source>
        <dbReference type="EMBL" id="KAJ1982841.1"/>
    </source>
</evidence>
<keyword evidence="4 6" id="KW-0963">Cytoplasm</keyword>
<dbReference type="AlphaFoldDB" id="A0A9W8B461"/>
<evidence type="ECO:0000256" key="2">
    <source>
        <dbReference type="ARBA" id="ARBA00004496"/>
    </source>
</evidence>
<comment type="function">
    <text evidence="6">Component of the Dom34-Hbs1 complex, a complex that recognizes stalled ribosomes and triggers the No-Go Decay (NGD) pathway (PubMed:20890290). In the Dom34-Hbs1 complex, dom34 recognizes ribosomes stalled at the 3' end of an mRNA and engages stalled ribosomes by destabilizing mRNA in the mRNA channel. Following ribosome-binding, the Dom34-Hbs1 complex promotes the disassembly of stalled ribosomes, followed by degradation of damaged mRNAs as part of the NGD pathway.</text>
</comment>
<comment type="subcellular location">
    <subcellularLocation>
        <location evidence="2 6">Cytoplasm</location>
    </subcellularLocation>
</comment>
<evidence type="ECO:0000256" key="3">
    <source>
        <dbReference type="ARBA" id="ARBA00009504"/>
    </source>
</evidence>